<gene>
    <name evidence="2" type="ORF">J1605_020566</name>
</gene>
<protein>
    <submittedName>
        <fullName evidence="2">Uncharacterized protein</fullName>
    </submittedName>
</protein>
<dbReference type="EMBL" id="JAIQCJ010001201">
    <property type="protein sequence ID" value="KAJ8791844.1"/>
    <property type="molecule type" value="Genomic_DNA"/>
</dbReference>
<feature type="region of interest" description="Disordered" evidence="1">
    <location>
        <begin position="1"/>
        <end position="78"/>
    </location>
</feature>
<organism evidence="2 3">
    <name type="scientific">Eschrichtius robustus</name>
    <name type="common">California gray whale</name>
    <name type="synonym">Eschrichtius gibbosus</name>
    <dbReference type="NCBI Taxonomy" id="9764"/>
    <lineage>
        <taxon>Eukaryota</taxon>
        <taxon>Metazoa</taxon>
        <taxon>Chordata</taxon>
        <taxon>Craniata</taxon>
        <taxon>Vertebrata</taxon>
        <taxon>Euteleostomi</taxon>
        <taxon>Mammalia</taxon>
        <taxon>Eutheria</taxon>
        <taxon>Laurasiatheria</taxon>
        <taxon>Artiodactyla</taxon>
        <taxon>Whippomorpha</taxon>
        <taxon>Cetacea</taxon>
        <taxon>Mysticeti</taxon>
        <taxon>Eschrichtiidae</taxon>
        <taxon>Eschrichtius</taxon>
    </lineage>
</organism>
<accession>A0AB34HJS9</accession>
<dbReference type="Proteomes" id="UP001159641">
    <property type="component" value="Unassembled WGS sequence"/>
</dbReference>
<name>A0AB34HJS9_ESCRO</name>
<feature type="compositionally biased region" description="Low complexity" evidence="1">
    <location>
        <begin position="22"/>
        <end position="35"/>
    </location>
</feature>
<evidence type="ECO:0000313" key="2">
    <source>
        <dbReference type="EMBL" id="KAJ8791844.1"/>
    </source>
</evidence>
<proteinExistence type="predicted"/>
<evidence type="ECO:0000256" key="1">
    <source>
        <dbReference type="SAM" id="MobiDB-lite"/>
    </source>
</evidence>
<keyword evidence="3" id="KW-1185">Reference proteome</keyword>
<evidence type="ECO:0000313" key="3">
    <source>
        <dbReference type="Proteomes" id="UP001159641"/>
    </source>
</evidence>
<sequence length="78" mass="8104">MSESTRRRPPHPSHHDGRDVQSGPDPSLSDADSAAPPSPRLFSQRQAALRQDGSAEGTGGHARPPAHLASLAGHAAPK</sequence>
<reference evidence="2 3" key="1">
    <citation type="submission" date="2022-11" db="EMBL/GenBank/DDBJ databases">
        <title>Whole genome sequence of Eschrichtius robustus ER-17-0199.</title>
        <authorList>
            <person name="Bruniche-Olsen A."/>
            <person name="Black A.N."/>
            <person name="Fields C.J."/>
            <person name="Walden K."/>
            <person name="Dewoody J.A."/>
        </authorList>
    </citation>
    <scope>NUCLEOTIDE SEQUENCE [LARGE SCALE GENOMIC DNA]</scope>
    <source>
        <strain evidence="2">ER-17-0199</strain>
        <tissue evidence="2">Blubber</tissue>
    </source>
</reference>
<dbReference type="AlphaFoldDB" id="A0AB34HJS9"/>
<comment type="caution">
    <text evidence="2">The sequence shown here is derived from an EMBL/GenBank/DDBJ whole genome shotgun (WGS) entry which is preliminary data.</text>
</comment>